<comment type="caution">
    <text evidence="2">The sequence shown here is derived from an EMBL/GenBank/DDBJ whole genome shotgun (WGS) entry which is preliminary data.</text>
</comment>
<sequence length="61" mass="6074">RPGPGAASGRRLAAARRPRPAASAHRGAAAARRALPRTGGGVATGQPAAGRARLLRRWAGG</sequence>
<gene>
    <name evidence="2" type="ORF">Tci_930111</name>
</gene>
<name>A0A699XDH4_TANCI</name>
<feature type="non-terminal residue" evidence="2">
    <location>
        <position position="1"/>
    </location>
</feature>
<accession>A0A699XDH4</accession>
<protein>
    <submittedName>
        <fullName evidence="2">Uncharacterized protein</fullName>
    </submittedName>
</protein>
<proteinExistence type="predicted"/>
<organism evidence="2">
    <name type="scientific">Tanacetum cinerariifolium</name>
    <name type="common">Dalmatian daisy</name>
    <name type="synonym">Chrysanthemum cinerariifolium</name>
    <dbReference type="NCBI Taxonomy" id="118510"/>
    <lineage>
        <taxon>Eukaryota</taxon>
        <taxon>Viridiplantae</taxon>
        <taxon>Streptophyta</taxon>
        <taxon>Embryophyta</taxon>
        <taxon>Tracheophyta</taxon>
        <taxon>Spermatophyta</taxon>
        <taxon>Magnoliopsida</taxon>
        <taxon>eudicotyledons</taxon>
        <taxon>Gunneridae</taxon>
        <taxon>Pentapetalae</taxon>
        <taxon>asterids</taxon>
        <taxon>campanulids</taxon>
        <taxon>Asterales</taxon>
        <taxon>Asteraceae</taxon>
        <taxon>Asteroideae</taxon>
        <taxon>Anthemideae</taxon>
        <taxon>Anthemidinae</taxon>
        <taxon>Tanacetum</taxon>
    </lineage>
</organism>
<feature type="compositionally biased region" description="Low complexity" evidence="1">
    <location>
        <begin position="1"/>
        <end position="12"/>
    </location>
</feature>
<dbReference type="EMBL" id="BKCJ011849182">
    <property type="protein sequence ID" value="GFD58142.1"/>
    <property type="molecule type" value="Genomic_DNA"/>
</dbReference>
<evidence type="ECO:0000313" key="2">
    <source>
        <dbReference type="EMBL" id="GFD58142.1"/>
    </source>
</evidence>
<evidence type="ECO:0000256" key="1">
    <source>
        <dbReference type="SAM" id="MobiDB-lite"/>
    </source>
</evidence>
<dbReference type="AlphaFoldDB" id="A0A699XDH4"/>
<reference evidence="2" key="1">
    <citation type="journal article" date="2019" name="Sci. Rep.">
        <title>Draft genome of Tanacetum cinerariifolium, the natural source of mosquito coil.</title>
        <authorList>
            <person name="Yamashiro T."/>
            <person name="Shiraishi A."/>
            <person name="Satake H."/>
            <person name="Nakayama K."/>
        </authorList>
    </citation>
    <scope>NUCLEOTIDE SEQUENCE</scope>
</reference>
<feature type="compositionally biased region" description="Low complexity" evidence="1">
    <location>
        <begin position="20"/>
        <end position="37"/>
    </location>
</feature>
<feature type="region of interest" description="Disordered" evidence="1">
    <location>
        <begin position="1"/>
        <end position="48"/>
    </location>
</feature>